<keyword evidence="3 6" id="KW-0812">Transmembrane</keyword>
<evidence type="ECO:0000256" key="6">
    <source>
        <dbReference type="SAM" id="Phobius"/>
    </source>
</evidence>
<evidence type="ECO:0000256" key="1">
    <source>
        <dbReference type="ARBA" id="ARBA00004141"/>
    </source>
</evidence>
<dbReference type="Pfam" id="PF00939">
    <property type="entry name" value="Na_sulph_symp"/>
    <property type="match status" value="1"/>
</dbReference>
<evidence type="ECO:0000313" key="7">
    <source>
        <dbReference type="EMBL" id="SUW92267.1"/>
    </source>
</evidence>
<evidence type="ECO:0000256" key="5">
    <source>
        <dbReference type="ARBA" id="ARBA00023136"/>
    </source>
</evidence>
<dbReference type="PANTHER" id="PTHR42826">
    <property type="entry name" value="DICARBOXYLATE TRANSPORTER 2.1, CHLOROPLASTIC"/>
    <property type="match status" value="1"/>
</dbReference>
<reference evidence="7 8" key="1">
    <citation type="submission" date="2018-06" db="EMBL/GenBank/DDBJ databases">
        <authorList>
            <consortium name="Pathogen Informatics"/>
            <person name="Doyle S."/>
        </authorList>
    </citation>
    <scope>NUCLEOTIDE SEQUENCE [LARGE SCALE GENOMIC DNA]</scope>
    <source>
        <strain evidence="7 8">NCTC13105</strain>
    </source>
</reference>
<protein>
    <submittedName>
        <fullName evidence="7">2-oxoglutarate translocator</fullName>
    </submittedName>
</protein>
<dbReference type="GO" id="GO:0016020">
    <property type="term" value="C:membrane"/>
    <property type="evidence" value="ECO:0007669"/>
    <property type="project" value="UniProtKB-SubCell"/>
</dbReference>
<feature type="transmembrane region" description="Helical" evidence="6">
    <location>
        <begin position="27"/>
        <end position="49"/>
    </location>
</feature>
<organism evidence="7 8">
    <name type="scientific">Campylobacter jejuni</name>
    <dbReference type="NCBI Taxonomy" id="197"/>
    <lineage>
        <taxon>Bacteria</taxon>
        <taxon>Pseudomonadati</taxon>
        <taxon>Campylobacterota</taxon>
        <taxon>Epsilonproteobacteria</taxon>
        <taxon>Campylobacterales</taxon>
        <taxon>Campylobacteraceae</taxon>
        <taxon>Campylobacter</taxon>
    </lineage>
</organism>
<evidence type="ECO:0000256" key="3">
    <source>
        <dbReference type="ARBA" id="ARBA00022692"/>
    </source>
</evidence>
<comment type="caution">
    <text evidence="7">The sequence shown here is derived from an EMBL/GenBank/DDBJ whole genome shotgun (WGS) entry which is preliminary data.</text>
</comment>
<evidence type="ECO:0000256" key="4">
    <source>
        <dbReference type="ARBA" id="ARBA00022989"/>
    </source>
</evidence>
<keyword evidence="5 6" id="KW-0472">Membrane</keyword>
<evidence type="ECO:0000256" key="2">
    <source>
        <dbReference type="ARBA" id="ARBA00007349"/>
    </source>
</evidence>
<comment type="similarity">
    <text evidence="2">Belongs to the SLC13A/DASS transporter (TC 2.A.47) family. DIT1 subfamily.</text>
</comment>
<gene>
    <name evidence="7" type="ORF">NCTC13105_00782</name>
</gene>
<keyword evidence="4 6" id="KW-1133">Transmembrane helix</keyword>
<proteinExistence type="inferred from homology"/>
<dbReference type="InterPro" id="IPR001898">
    <property type="entry name" value="SLC13A/DASS"/>
</dbReference>
<dbReference type="Proteomes" id="UP000254131">
    <property type="component" value="Unassembled WGS sequence"/>
</dbReference>
<dbReference type="AlphaFoldDB" id="A0AAX2LZS9"/>
<sequence length="55" mass="6122">MMALTHYAIGTASVIFGTGCVTLKKWWSIGFVISIVDIVVMIAVGLIWWKILGFY</sequence>
<dbReference type="EMBL" id="UFVB01000001">
    <property type="protein sequence ID" value="SUW92267.1"/>
    <property type="molecule type" value="Genomic_DNA"/>
</dbReference>
<evidence type="ECO:0000313" key="8">
    <source>
        <dbReference type="Proteomes" id="UP000254131"/>
    </source>
</evidence>
<comment type="subcellular location">
    <subcellularLocation>
        <location evidence="1">Membrane</location>
        <topology evidence="1">Multi-pass membrane protein</topology>
    </subcellularLocation>
</comment>
<dbReference type="InterPro" id="IPR030676">
    <property type="entry name" value="CitT-rel"/>
</dbReference>
<accession>A0AAX2LZS9</accession>
<dbReference type="GO" id="GO:0022857">
    <property type="term" value="F:transmembrane transporter activity"/>
    <property type="evidence" value="ECO:0007669"/>
    <property type="project" value="InterPro"/>
</dbReference>
<name>A0AAX2LZS9_CAMJU</name>